<dbReference type="Proteomes" id="UP001620626">
    <property type="component" value="Unassembled WGS sequence"/>
</dbReference>
<dbReference type="InterPro" id="IPR000358">
    <property type="entry name" value="RNR_small_fam"/>
</dbReference>
<organism evidence="1 2">
    <name type="scientific">Heterodera trifolii</name>
    <dbReference type="NCBI Taxonomy" id="157864"/>
    <lineage>
        <taxon>Eukaryota</taxon>
        <taxon>Metazoa</taxon>
        <taxon>Ecdysozoa</taxon>
        <taxon>Nematoda</taxon>
        <taxon>Chromadorea</taxon>
        <taxon>Rhabditida</taxon>
        <taxon>Tylenchina</taxon>
        <taxon>Tylenchomorpha</taxon>
        <taxon>Tylenchoidea</taxon>
        <taxon>Heteroderidae</taxon>
        <taxon>Heteroderinae</taxon>
        <taxon>Heterodera</taxon>
    </lineage>
</organism>
<protein>
    <submittedName>
        <fullName evidence="1">Uncharacterized protein</fullName>
    </submittedName>
</protein>
<keyword evidence="2" id="KW-1185">Reference proteome</keyword>
<name>A0ABD2JLI6_9BILA</name>
<comment type="caution">
    <text evidence="1">The sequence shown here is derived from an EMBL/GenBank/DDBJ whole genome shotgun (WGS) entry which is preliminary data.</text>
</comment>
<evidence type="ECO:0000313" key="1">
    <source>
        <dbReference type="EMBL" id="KAL3091422.1"/>
    </source>
</evidence>
<dbReference type="EMBL" id="JBICBT010000942">
    <property type="protein sequence ID" value="KAL3091422.1"/>
    <property type="molecule type" value="Genomic_DNA"/>
</dbReference>
<reference evidence="1 2" key="1">
    <citation type="submission" date="2024-10" db="EMBL/GenBank/DDBJ databases">
        <authorList>
            <person name="Kim D."/>
        </authorList>
    </citation>
    <scope>NUCLEOTIDE SEQUENCE [LARGE SCALE GENOMIC DNA]</scope>
    <source>
        <strain evidence="1">BH-2024</strain>
    </source>
</reference>
<dbReference type="PANTHER" id="PTHR23409">
    <property type="entry name" value="RIBONUCLEOSIDE-DIPHOSPHATE REDUCTASE SMALL CHAIN"/>
    <property type="match status" value="1"/>
</dbReference>
<dbReference type="AlphaFoldDB" id="A0ABD2JLI6"/>
<proteinExistence type="predicted"/>
<gene>
    <name evidence="1" type="ORF">niasHT_025184</name>
</gene>
<accession>A0ABD2JLI6</accession>
<sequence length="647" mass="71191">MHVDFDPLSVDWSHFTGPAQRLDSVMMAMGMSGGGSAMGGGGGGGAGASYPVFTGLPYQRGAGGIGSMFRSFLRFLVPIGRQAGAAIGRQGLESGSRMLSQVLEGRNVKEAMVDEGRAGLKNLLEKAADNLNRQRGGAGGNFDFKRYRKQMVNNNNNDSCCSTTTTTATKRVQKSGNRNHNQPTLVGNEKSIKRHLRKRKPLQSTVGPLSISEQSALAFNSALNVFTVPPTNVSVSRSFFRELLPLSTISQEGPYLFRLFNDNLWADMSRVYLFLELSIQKEVGGGRWVPIEAAVAADQLVAPAQCVGQTFVQQLKVEVQNTELYDSGTLYPYKAYLTNELSFPNSAKGHFMASAGYHPSRKHDDATDAGFLARCARFAGGRKARFLSRLDFDLGNQELYLLNNMDVLFTIYRAKDAFLLQSLAAAAARYSLYLHDIKLYVKMVEVQPSLNMSIYKTLEKQPATYAVRKTEVKSVFLTAGRTEMDHNIFSAAIPRRLTIALVANGAFNGQLALSPFNFKLYAIREISVHAAGHVYPAVPHRMDFSGCAYIRPFVDMYEALGMANSERSMDITLEQFHDGWTIFVVPMTSTLDDSCGFELLRSGTTSIRLAFNEAIPAGGVEMVVLGEFDQFIMIDYNRHIVSDSKIA</sequence>
<evidence type="ECO:0000313" key="2">
    <source>
        <dbReference type="Proteomes" id="UP001620626"/>
    </source>
</evidence>
<dbReference type="PANTHER" id="PTHR23409:SF21">
    <property type="entry name" value="CAPSID PROTEIN"/>
    <property type="match status" value="1"/>
</dbReference>